<accession>A0ACB8FZU1</accession>
<reference evidence="1" key="1">
    <citation type="submission" date="2021-08" db="EMBL/GenBank/DDBJ databases">
        <title>The first chromosome-level gecko genome reveals the dynamic sex chromosomes of Neotropical dwarf geckos (Sphaerodactylidae: Sphaerodactylus).</title>
        <authorList>
            <person name="Pinto B.J."/>
            <person name="Keating S.E."/>
            <person name="Gamble T."/>
        </authorList>
    </citation>
    <scope>NUCLEOTIDE SEQUENCE</scope>
    <source>
        <strain evidence="1">TG3544</strain>
    </source>
</reference>
<evidence type="ECO:0000313" key="1">
    <source>
        <dbReference type="EMBL" id="KAH8012277.1"/>
    </source>
</evidence>
<keyword evidence="2" id="KW-1185">Reference proteome</keyword>
<protein>
    <submittedName>
        <fullName evidence="1">Uncharacterized protein</fullName>
    </submittedName>
</protein>
<name>A0ACB8FZU1_9SAUR</name>
<comment type="caution">
    <text evidence="1">The sequence shown here is derived from an EMBL/GenBank/DDBJ whole genome shotgun (WGS) entry which is preliminary data.</text>
</comment>
<evidence type="ECO:0000313" key="2">
    <source>
        <dbReference type="Proteomes" id="UP000827872"/>
    </source>
</evidence>
<gene>
    <name evidence="1" type="ORF">K3G42_016021</name>
</gene>
<sequence>MNLRENEKLLTEATFLQGAQVLFTVASMLWAIFLPLLSHCSGVFSQPTLTQPPSESVALGKTVRLSARLSSGYENYVVAWYQQKEGQAPRLLLYRDSNRQSGIPDRFSGSRSGSDRILTITGVQPEDEATYICGADHGSTSAGVFSQPPLTQPPSESAALGKTVRLSARLNSRHTSFAVEWYQQRQGQAPQPLLYADSSRRGGIPDRFSGSRSGSDRILTIMGVQPEDEATYYCGVGDGST</sequence>
<dbReference type="Proteomes" id="UP000827872">
    <property type="component" value="Linkage Group LG13"/>
</dbReference>
<proteinExistence type="predicted"/>
<organism evidence="1 2">
    <name type="scientific">Sphaerodactylus townsendi</name>
    <dbReference type="NCBI Taxonomy" id="933632"/>
    <lineage>
        <taxon>Eukaryota</taxon>
        <taxon>Metazoa</taxon>
        <taxon>Chordata</taxon>
        <taxon>Craniata</taxon>
        <taxon>Vertebrata</taxon>
        <taxon>Euteleostomi</taxon>
        <taxon>Lepidosauria</taxon>
        <taxon>Squamata</taxon>
        <taxon>Bifurcata</taxon>
        <taxon>Gekkota</taxon>
        <taxon>Sphaerodactylidae</taxon>
        <taxon>Sphaerodactylus</taxon>
    </lineage>
</organism>
<dbReference type="EMBL" id="CM037626">
    <property type="protein sequence ID" value="KAH8012277.1"/>
    <property type="molecule type" value="Genomic_DNA"/>
</dbReference>